<dbReference type="AlphaFoldDB" id="A0A251RZU4"/>
<evidence type="ECO:0000313" key="2">
    <source>
        <dbReference type="Proteomes" id="UP000215914"/>
    </source>
</evidence>
<organism evidence="1 2">
    <name type="scientific">Helianthus annuus</name>
    <name type="common">Common sunflower</name>
    <dbReference type="NCBI Taxonomy" id="4232"/>
    <lineage>
        <taxon>Eukaryota</taxon>
        <taxon>Viridiplantae</taxon>
        <taxon>Streptophyta</taxon>
        <taxon>Embryophyta</taxon>
        <taxon>Tracheophyta</taxon>
        <taxon>Spermatophyta</taxon>
        <taxon>Magnoliopsida</taxon>
        <taxon>eudicotyledons</taxon>
        <taxon>Gunneridae</taxon>
        <taxon>Pentapetalae</taxon>
        <taxon>asterids</taxon>
        <taxon>campanulids</taxon>
        <taxon>Asterales</taxon>
        <taxon>Asteraceae</taxon>
        <taxon>Asteroideae</taxon>
        <taxon>Heliantheae alliance</taxon>
        <taxon>Heliantheae</taxon>
        <taxon>Helianthus</taxon>
    </lineage>
</organism>
<proteinExistence type="predicted"/>
<dbReference type="InParanoid" id="A0A251RZU4"/>
<protein>
    <submittedName>
        <fullName evidence="1">Uncharacterized protein</fullName>
    </submittedName>
</protein>
<keyword evidence="2" id="KW-1185">Reference proteome</keyword>
<sequence>MVEEKEDHTHDRKSSHTVERSLYTDTPFVEFYDAWEGLHHHFPHEEIRVVDQVL</sequence>
<dbReference type="Proteomes" id="UP000215914">
    <property type="component" value="Chromosome 16"/>
</dbReference>
<name>A0A251RZU4_HELAN</name>
<dbReference type="EMBL" id="CM007905">
    <property type="protein sequence ID" value="OTF91839.1"/>
    <property type="molecule type" value="Genomic_DNA"/>
</dbReference>
<gene>
    <name evidence="1" type="ORF">HannXRQ_Chr16g0515331</name>
</gene>
<accession>A0A251RZU4</accession>
<evidence type="ECO:0000313" key="1">
    <source>
        <dbReference type="EMBL" id="OTF91839.1"/>
    </source>
</evidence>
<reference evidence="2" key="1">
    <citation type="journal article" date="2017" name="Nature">
        <title>The sunflower genome provides insights into oil metabolism, flowering and Asterid evolution.</title>
        <authorList>
            <person name="Badouin H."/>
            <person name="Gouzy J."/>
            <person name="Grassa C.J."/>
            <person name="Murat F."/>
            <person name="Staton S.E."/>
            <person name="Cottret L."/>
            <person name="Lelandais-Briere C."/>
            <person name="Owens G.L."/>
            <person name="Carrere S."/>
            <person name="Mayjonade B."/>
            <person name="Legrand L."/>
            <person name="Gill N."/>
            <person name="Kane N.C."/>
            <person name="Bowers J.E."/>
            <person name="Hubner S."/>
            <person name="Bellec A."/>
            <person name="Berard A."/>
            <person name="Berges H."/>
            <person name="Blanchet N."/>
            <person name="Boniface M.C."/>
            <person name="Brunel D."/>
            <person name="Catrice O."/>
            <person name="Chaidir N."/>
            <person name="Claudel C."/>
            <person name="Donnadieu C."/>
            <person name="Faraut T."/>
            <person name="Fievet G."/>
            <person name="Helmstetter N."/>
            <person name="King M."/>
            <person name="Knapp S.J."/>
            <person name="Lai Z."/>
            <person name="Le Paslier M.C."/>
            <person name="Lippi Y."/>
            <person name="Lorenzon L."/>
            <person name="Mandel J.R."/>
            <person name="Marage G."/>
            <person name="Marchand G."/>
            <person name="Marquand E."/>
            <person name="Bret-Mestries E."/>
            <person name="Morien E."/>
            <person name="Nambeesan S."/>
            <person name="Nguyen T."/>
            <person name="Pegot-Espagnet P."/>
            <person name="Pouilly N."/>
            <person name="Raftis F."/>
            <person name="Sallet E."/>
            <person name="Schiex T."/>
            <person name="Thomas J."/>
            <person name="Vandecasteele C."/>
            <person name="Vares D."/>
            <person name="Vear F."/>
            <person name="Vautrin S."/>
            <person name="Crespi M."/>
            <person name="Mangin B."/>
            <person name="Burke J.M."/>
            <person name="Salse J."/>
            <person name="Munos S."/>
            <person name="Vincourt P."/>
            <person name="Rieseberg L.H."/>
            <person name="Langlade N.B."/>
        </authorList>
    </citation>
    <scope>NUCLEOTIDE SEQUENCE [LARGE SCALE GENOMIC DNA]</scope>
    <source>
        <strain evidence="2">cv. SF193</strain>
    </source>
</reference>